<comment type="subcellular location">
    <subcellularLocation>
        <location evidence="1">Cell membrane</location>
    </subcellularLocation>
</comment>
<dbReference type="SMART" id="SM00060">
    <property type="entry name" value="FN3"/>
    <property type="match status" value="3"/>
</dbReference>
<dbReference type="OrthoDB" id="536372at2759"/>
<feature type="signal peptide" evidence="11">
    <location>
        <begin position="1"/>
        <end position="26"/>
    </location>
</feature>
<keyword evidence="7 10" id="KW-0472">Membrane</keyword>
<dbReference type="InterPro" id="IPR013980">
    <property type="entry name" value="MANSC_dom"/>
</dbReference>
<evidence type="ECO:0000256" key="8">
    <source>
        <dbReference type="ARBA" id="ARBA00023180"/>
    </source>
</evidence>
<feature type="chain" id="PRO_5026759399" evidence="11">
    <location>
        <begin position="27"/>
        <end position="997"/>
    </location>
</feature>
<dbReference type="FunFam" id="2.60.40.10:FF:000257">
    <property type="entry name" value="Dyslexia-associated protein KIAA0319-like"/>
    <property type="match status" value="2"/>
</dbReference>
<dbReference type="PROSITE" id="PS50986">
    <property type="entry name" value="MANSC"/>
    <property type="match status" value="1"/>
</dbReference>
<keyword evidence="5" id="KW-0677">Repeat</keyword>
<reference evidence="14" key="1">
    <citation type="submission" date="2025-08" db="UniProtKB">
        <authorList>
            <consortium name="RefSeq"/>
        </authorList>
    </citation>
    <scope>IDENTIFICATION</scope>
    <source>
        <tissue evidence="14">Whole organism</tissue>
    </source>
</reference>
<feature type="transmembrane region" description="Helical" evidence="10">
    <location>
        <begin position="891"/>
        <end position="920"/>
    </location>
</feature>
<dbReference type="Gene3D" id="2.60.40.10">
    <property type="entry name" value="Immunoglobulins"/>
    <property type="match status" value="5"/>
</dbReference>
<dbReference type="InterPro" id="IPR056502">
    <property type="entry name" value="KIAA0319-like_C"/>
</dbReference>
<dbReference type="InterPro" id="IPR035986">
    <property type="entry name" value="PKD_dom_sf"/>
</dbReference>
<evidence type="ECO:0000256" key="7">
    <source>
        <dbReference type="ARBA" id="ARBA00023136"/>
    </source>
</evidence>
<keyword evidence="13" id="KW-1185">Reference proteome</keyword>
<organism evidence="13 14">
    <name type="scientific">Frankliniella occidentalis</name>
    <name type="common">Western flower thrips</name>
    <name type="synonym">Euthrips occidentalis</name>
    <dbReference type="NCBI Taxonomy" id="133901"/>
    <lineage>
        <taxon>Eukaryota</taxon>
        <taxon>Metazoa</taxon>
        <taxon>Ecdysozoa</taxon>
        <taxon>Arthropoda</taxon>
        <taxon>Hexapoda</taxon>
        <taxon>Insecta</taxon>
        <taxon>Pterygota</taxon>
        <taxon>Neoptera</taxon>
        <taxon>Paraneoptera</taxon>
        <taxon>Thysanoptera</taxon>
        <taxon>Terebrantia</taxon>
        <taxon>Thripoidea</taxon>
        <taxon>Thripidae</taxon>
        <taxon>Frankliniella</taxon>
    </lineage>
</organism>
<proteinExistence type="predicted"/>
<dbReference type="SMART" id="SM00765">
    <property type="entry name" value="MANEC"/>
    <property type="match status" value="1"/>
</dbReference>
<dbReference type="GO" id="GO:0031410">
    <property type="term" value="C:cytoplasmic vesicle"/>
    <property type="evidence" value="ECO:0007669"/>
    <property type="project" value="TreeGrafter"/>
</dbReference>
<dbReference type="CDD" id="cd00146">
    <property type="entry name" value="PKD"/>
    <property type="match status" value="3"/>
</dbReference>
<gene>
    <name evidence="14" type="primary">LOC113218429</name>
</gene>
<dbReference type="KEGG" id="foc:113218429"/>
<evidence type="ECO:0000256" key="2">
    <source>
        <dbReference type="ARBA" id="ARBA00022475"/>
    </source>
</evidence>
<protein>
    <submittedName>
        <fullName evidence="14">Dyslexia-associated protein KIAA0319-like protein</fullName>
    </submittedName>
</protein>
<evidence type="ECO:0000313" key="13">
    <source>
        <dbReference type="Proteomes" id="UP000504606"/>
    </source>
</evidence>
<name>A0A6J1TP31_FRAOC</name>
<sequence length="997" mass="109622">MAANERLNVVLELCVILILLLQTCSSQLGSNVCPKSYHKIFNDVIPRNGTGAGTYTKQKDDGINDCIYSCCQKSDCNIIVYITKQDEAACYHVTCNSSVQCLPVPRKRDSADTTITQVALIRPVDDNSWSSLLTGLQSNSDAYPYDVEYESDQPTACEVGVDNMCGENERCVGQHDHSRNGICTCARGFIRNSEGECTVSPASSILSRITPLNTQFLDESDPNDPSFQRMFLEGGSSQFHSSDNFGRDPSTSLLTSSSTPKPLRTIAVSARNKTVQLPENKVKLSAYTVPLEKEGEHFTYEWVLLSKPGGEDSSGTMNNKNGATVELNDLSEGLYTFNVSVRAQDGFGSTLVNVTVLPPKRFNQLPVVIVTPVSQIVKSPNHGAVLDGSSSTDDEKIVKWHWELQQGPLDYKSQLQDSPTLQLDNLYQPGNYTFKLTVTDSDGATNSTTANITVVASKDYPPEANAGADIIVHLPQNNVTLNGSLSSDDHGITSWEWTKSASDQNKAVDMQNTRTPYLQLSNLELGMYTFTLKVMDTSNQSSEAVVHVFVKPPTSNPPVVDAGSNVTIALPQNWALLDASKSTDDNKIVGWKWEEIRRPPGSNSVVFSAPTKPQTNVTDLTKGEYEFHVTVTDENNNNSTGSVFVIVTQNQNAPPKANAGGDQTVILPASVVMLNGSHSSDDLGIVSWKWTREPDSLAIGRVLGISDTTPILMLTDVVPGRYVFRLKVTDEQGSSSEDTVSVIVKPDPLRFQLVELTLNIVGEQLTKSQEDSLRLKLSLLLKDNPVVQVRELREEHYSGRAQMLFYVEDKSDKTIVPGPLVVSTLKTKLEQDVGLLELSVANIQTEICQNNCSGHGVCDKVSRLCLCEAFWMQNLIRKYLGDAESNCDWSILYVIIGLFLSVLVLISVIWGIICLCQKVFSPKQLKIRKRYTPVDSAEEDSSLMIPKYSQGPLFTDSDTDSDVVFENQRGKLNGDILNGVYKKKVKNGVKLGRRIKT</sequence>
<dbReference type="InterPro" id="IPR011106">
    <property type="entry name" value="MANSC_N"/>
</dbReference>
<dbReference type="InterPro" id="IPR029865">
    <property type="entry name" value="KIAA0319-like"/>
</dbReference>
<keyword evidence="3 10" id="KW-0812">Transmembrane</keyword>
<dbReference type="PANTHER" id="PTHR46182">
    <property type="entry name" value="FI19480P1"/>
    <property type="match status" value="1"/>
</dbReference>
<keyword evidence="6 10" id="KW-1133">Transmembrane helix</keyword>
<dbReference type="InterPro" id="IPR022409">
    <property type="entry name" value="PKD/Chitinase_dom"/>
</dbReference>
<evidence type="ECO:0000256" key="4">
    <source>
        <dbReference type="ARBA" id="ARBA00022729"/>
    </source>
</evidence>
<evidence type="ECO:0000256" key="9">
    <source>
        <dbReference type="SAM" id="MobiDB-lite"/>
    </source>
</evidence>
<evidence type="ECO:0000256" key="3">
    <source>
        <dbReference type="ARBA" id="ARBA00022692"/>
    </source>
</evidence>
<evidence type="ECO:0000256" key="10">
    <source>
        <dbReference type="SAM" id="Phobius"/>
    </source>
</evidence>
<dbReference type="SUPFAM" id="SSF49299">
    <property type="entry name" value="PKD domain"/>
    <property type="match status" value="4"/>
</dbReference>
<evidence type="ECO:0000259" key="12">
    <source>
        <dbReference type="PROSITE" id="PS50986"/>
    </source>
</evidence>
<dbReference type="GeneID" id="113218429"/>
<keyword evidence="4 11" id="KW-0732">Signal</keyword>
<feature type="domain" description="MANSC" evidence="12">
    <location>
        <begin position="36"/>
        <end position="112"/>
    </location>
</feature>
<dbReference type="AlphaFoldDB" id="A0A6J1TP31"/>
<dbReference type="FunFam" id="2.60.40.10:FF:000061">
    <property type="entry name" value="Dyslexia-associated protein KIAA0319 homolog"/>
    <property type="match status" value="2"/>
</dbReference>
<feature type="compositionally biased region" description="Low complexity" evidence="9">
    <location>
        <begin position="249"/>
        <end position="259"/>
    </location>
</feature>
<dbReference type="Pfam" id="PF22352">
    <property type="entry name" value="K319L-like_PKD"/>
    <property type="match status" value="5"/>
</dbReference>
<evidence type="ECO:0000256" key="6">
    <source>
        <dbReference type="ARBA" id="ARBA00022989"/>
    </source>
</evidence>
<dbReference type="FunFam" id="2.60.40.10:FF:001655">
    <property type="entry name" value="Blast:Dyslexia-associated protein KIAA0319"/>
    <property type="match status" value="1"/>
</dbReference>
<evidence type="ECO:0000256" key="1">
    <source>
        <dbReference type="ARBA" id="ARBA00004236"/>
    </source>
</evidence>
<evidence type="ECO:0000313" key="14">
    <source>
        <dbReference type="RefSeq" id="XP_026294572.1"/>
    </source>
</evidence>
<evidence type="ECO:0000256" key="5">
    <source>
        <dbReference type="ARBA" id="ARBA00022737"/>
    </source>
</evidence>
<dbReference type="Pfam" id="PF23620">
    <property type="entry name" value="KIAA0319"/>
    <property type="match status" value="1"/>
</dbReference>
<feature type="region of interest" description="Disordered" evidence="9">
    <location>
        <begin position="238"/>
        <end position="259"/>
    </location>
</feature>
<dbReference type="RefSeq" id="XP_026294572.1">
    <property type="nucleotide sequence ID" value="XM_026438787.2"/>
</dbReference>
<dbReference type="Proteomes" id="UP000504606">
    <property type="component" value="Unplaced"/>
</dbReference>
<dbReference type="InterPro" id="IPR013783">
    <property type="entry name" value="Ig-like_fold"/>
</dbReference>
<keyword evidence="2" id="KW-1003">Cell membrane</keyword>
<dbReference type="InterPro" id="IPR003961">
    <property type="entry name" value="FN3_dom"/>
</dbReference>
<keyword evidence="8" id="KW-0325">Glycoprotein</keyword>
<evidence type="ECO:0000256" key="11">
    <source>
        <dbReference type="SAM" id="SignalP"/>
    </source>
</evidence>
<dbReference type="SMART" id="SM00089">
    <property type="entry name" value="PKD"/>
    <property type="match status" value="5"/>
</dbReference>
<dbReference type="PANTHER" id="PTHR46182:SF2">
    <property type="entry name" value="FI19480P1"/>
    <property type="match status" value="1"/>
</dbReference>
<dbReference type="GO" id="GO:0001764">
    <property type="term" value="P:neuron migration"/>
    <property type="evidence" value="ECO:0007669"/>
    <property type="project" value="TreeGrafter"/>
</dbReference>
<dbReference type="GO" id="GO:0005886">
    <property type="term" value="C:plasma membrane"/>
    <property type="evidence" value="ECO:0007669"/>
    <property type="project" value="UniProtKB-SubCell"/>
</dbReference>
<accession>A0A6J1TP31</accession>